<feature type="domain" description="Transposase IS701-like DDE" evidence="1">
    <location>
        <begin position="7"/>
        <end position="135"/>
    </location>
</feature>
<dbReference type="InterPro" id="IPR038721">
    <property type="entry name" value="IS701-like_DDE_dom"/>
</dbReference>
<evidence type="ECO:0000259" key="1">
    <source>
        <dbReference type="Pfam" id="PF13546"/>
    </source>
</evidence>
<evidence type="ECO:0000313" key="2">
    <source>
        <dbReference type="EMBL" id="XDQ49364.1"/>
    </source>
</evidence>
<dbReference type="EMBL" id="CP163441">
    <property type="protein sequence ID" value="XDQ49364.1"/>
    <property type="molecule type" value="Genomic_DNA"/>
</dbReference>
<name>A0AB39R3B9_9ACTN</name>
<dbReference type="PANTHER" id="PTHR33627">
    <property type="entry name" value="TRANSPOSASE"/>
    <property type="match status" value="1"/>
</dbReference>
<sequence length="150" mass="16659">MERIANRFTRVEPRFRVRQLVLGLLADLPRKNCWTIAEWAGEATPDGMQHLLSRAKWDADLVRDEVRDHVVEHLREDQAVLVADETGDAKKGAHTVGVQRQYTGTAGACISISARQRGVGGSLRYDLVSVRPRCRSCSAGQVRSDPAAPR</sequence>
<accession>A0AB39R3B9</accession>
<dbReference type="AlphaFoldDB" id="A0AB39R3B9"/>
<reference evidence="2" key="1">
    <citation type="submission" date="2024-07" db="EMBL/GenBank/DDBJ databases">
        <authorList>
            <person name="Yu S.T."/>
        </authorList>
    </citation>
    <scope>NUCLEOTIDE SEQUENCE</scope>
    <source>
        <strain evidence="2">R39</strain>
    </source>
</reference>
<proteinExistence type="predicted"/>
<dbReference type="InterPro" id="IPR039365">
    <property type="entry name" value="IS701-like"/>
</dbReference>
<dbReference type="RefSeq" id="WP_369228016.1">
    <property type="nucleotide sequence ID" value="NZ_CP163441.1"/>
</dbReference>
<dbReference type="PANTHER" id="PTHR33627:SF1">
    <property type="entry name" value="TRANSPOSASE"/>
    <property type="match status" value="1"/>
</dbReference>
<dbReference type="Pfam" id="PF13546">
    <property type="entry name" value="DDE_5"/>
    <property type="match status" value="1"/>
</dbReference>
<organism evidence="2">
    <name type="scientific">Streptomyces sp. R39</name>
    <dbReference type="NCBI Taxonomy" id="3238631"/>
    <lineage>
        <taxon>Bacteria</taxon>
        <taxon>Bacillati</taxon>
        <taxon>Actinomycetota</taxon>
        <taxon>Actinomycetes</taxon>
        <taxon>Kitasatosporales</taxon>
        <taxon>Streptomycetaceae</taxon>
        <taxon>Streptomyces</taxon>
    </lineage>
</organism>
<protein>
    <submittedName>
        <fullName evidence="2">Transposase</fullName>
    </submittedName>
</protein>
<gene>
    <name evidence="2" type="ORF">AB5J52_00145</name>
</gene>